<gene>
    <name evidence="2" type="ORF">B5M06_13385</name>
</gene>
<dbReference type="AlphaFoldDB" id="A0A1V0BGP0"/>
<organism evidence="2 3">
    <name type="scientific">Comamonas kerstersii</name>
    <dbReference type="NCBI Taxonomy" id="225992"/>
    <lineage>
        <taxon>Bacteria</taxon>
        <taxon>Pseudomonadati</taxon>
        <taxon>Pseudomonadota</taxon>
        <taxon>Betaproteobacteria</taxon>
        <taxon>Burkholderiales</taxon>
        <taxon>Comamonadaceae</taxon>
        <taxon>Comamonas</taxon>
    </lineage>
</organism>
<evidence type="ECO:0000313" key="2">
    <source>
        <dbReference type="EMBL" id="AQZ99100.1"/>
    </source>
</evidence>
<sequence>MLQVKETAVQDQLTHYHAMDRQELIRLAGEQALLRREVEELSAQKNRDMQALRNLPAQIGFSNNWHSDGIAILDRLKDAESKLANGYARLHELSKLTGIK</sequence>
<accession>A0A1V0BGP0</accession>
<protein>
    <submittedName>
        <fullName evidence="2">Uncharacterized protein</fullName>
    </submittedName>
</protein>
<dbReference type="KEGG" id="cke:B5M06_13385"/>
<dbReference type="Proteomes" id="UP000242792">
    <property type="component" value="Chromosome"/>
</dbReference>
<reference evidence="2 3" key="1">
    <citation type="submission" date="2017-03" db="EMBL/GenBank/DDBJ databases">
        <title>Rapid Whole Genome Sequencing of Comamonas kerstersii Causing Continuous ambulatory Peritoneal Dialysis-Associated Peritonitis.</title>
        <authorList>
            <person name="Zheng B."/>
        </authorList>
    </citation>
    <scope>NUCLEOTIDE SEQUENCE [LARGE SCALE GENOMIC DNA]</scope>
    <source>
        <strain evidence="2 3">8943</strain>
    </source>
</reference>
<feature type="coiled-coil region" evidence="1">
    <location>
        <begin position="24"/>
        <end position="55"/>
    </location>
</feature>
<keyword evidence="1" id="KW-0175">Coiled coil</keyword>
<evidence type="ECO:0000256" key="1">
    <source>
        <dbReference type="SAM" id="Coils"/>
    </source>
</evidence>
<evidence type="ECO:0000313" key="3">
    <source>
        <dbReference type="Proteomes" id="UP000242792"/>
    </source>
</evidence>
<name>A0A1V0BGP0_9BURK</name>
<proteinExistence type="predicted"/>
<dbReference type="EMBL" id="CP020121">
    <property type="protein sequence ID" value="AQZ99100.1"/>
    <property type="molecule type" value="Genomic_DNA"/>
</dbReference>